<dbReference type="InterPro" id="IPR012349">
    <property type="entry name" value="Split_barrel_FMN-bd"/>
</dbReference>
<feature type="domain" description="Flavin reductase like" evidence="2">
    <location>
        <begin position="13"/>
        <end position="156"/>
    </location>
</feature>
<keyword evidence="1" id="KW-0560">Oxidoreductase</keyword>
<dbReference type="Gene3D" id="3.90.79.10">
    <property type="entry name" value="Nucleoside Triphosphate Pyrophosphohydrolase"/>
    <property type="match status" value="1"/>
</dbReference>
<evidence type="ECO:0000256" key="1">
    <source>
        <dbReference type="ARBA" id="ARBA00023002"/>
    </source>
</evidence>
<dbReference type="InterPro" id="IPR050268">
    <property type="entry name" value="NADH-dep_flavin_reductase"/>
</dbReference>
<comment type="caution">
    <text evidence="3">The sequence shown here is derived from an EMBL/GenBank/DDBJ whole genome shotgun (WGS) entry which is preliminary data.</text>
</comment>
<protein>
    <submittedName>
        <fullName evidence="3">Flavin reductase family protein</fullName>
    </submittedName>
</protein>
<evidence type="ECO:0000259" key="2">
    <source>
        <dbReference type="SMART" id="SM00903"/>
    </source>
</evidence>
<dbReference type="InterPro" id="IPR002563">
    <property type="entry name" value="Flavin_Rdtase-like_dom"/>
</dbReference>
<sequence length="307" mass="32238">MTQVDPRALRDAFGCFMTGVTVVTTLDRDGKPQGFTANSFSSVSLDPPLLLVSLANSSRNLDTFAKGAGFAVNILAEGQKDISGTFARPSEDRFANVYWKKGPVGHPVIAGVSAWFDCTLEQTVLAGDHTILIGRIGGFEATPVAGLGYYRGAYVTPAQTAAQLPAGPDVVITAILEAEGKVLLIDDGRGGVTLPMAKAGRDGVQAALARLIAASGLQAQPGAVYSVYDDVGQGAQHIAFLCPTSPGKPRQGALVDLSREGVADVSDPAARIMLERLADEAPTGRFGIYFGTHEQGRVHRTDERDTP</sequence>
<evidence type="ECO:0000313" key="3">
    <source>
        <dbReference type="EMBL" id="NEY89586.1"/>
    </source>
</evidence>
<dbReference type="Proteomes" id="UP000477782">
    <property type="component" value="Unassembled WGS sequence"/>
</dbReference>
<organism evidence="3 4">
    <name type="scientific">Tabrizicola oligotrophica</name>
    <dbReference type="NCBI Taxonomy" id="2710650"/>
    <lineage>
        <taxon>Bacteria</taxon>
        <taxon>Pseudomonadati</taxon>
        <taxon>Pseudomonadota</taxon>
        <taxon>Alphaproteobacteria</taxon>
        <taxon>Rhodobacterales</taxon>
        <taxon>Paracoccaceae</taxon>
        <taxon>Tabrizicola</taxon>
    </lineage>
</organism>
<dbReference type="SUPFAM" id="SSF50475">
    <property type="entry name" value="FMN-binding split barrel"/>
    <property type="match status" value="1"/>
</dbReference>
<dbReference type="EMBL" id="JAAIVJ010000002">
    <property type="protein sequence ID" value="NEY89586.1"/>
    <property type="molecule type" value="Genomic_DNA"/>
</dbReference>
<dbReference type="GO" id="GO:0010181">
    <property type="term" value="F:FMN binding"/>
    <property type="evidence" value="ECO:0007669"/>
    <property type="project" value="InterPro"/>
</dbReference>
<dbReference type="PANTHER" id="PTHR30466">
    <property type="entry name" value="FLAVIN REDUCTASE"/>
    <property type="match status" value="1"/>
</dbReference>
<accession>A0A6M0QQI4</accession>
<dbReference type="Pfam" id="PF01613">
    <property type="entry name" value="Flavin_Reduct"/>
    <property type="match status" value="1"/>
</dbReference>
<dbReference type="GO" id="GO:0006208">
    <property type="term" value="P:pyrimidine nucleobase catabolic process"/>
    <property type="evidence" value="ECO:0007669"/>
    <property type="project" value="TreeGrafter"/>
</dbReference>
<dbReference type="AlphaFoldDB" id="A0A6M0QQI4"/>
<dbReference type="Gene3D" id="2.30.110.10">
    <property type="entry name" value="Electron Transport, Fmn-binding Protein, Chain A"/>
    <property type="match status" value="1"/>
</dbReference>
<proteinExistence type="predicted"/>
<name>A0A6M0QQI4_9RHOB</name>
<dbReference type="SMART" id="SM00903">
    <property type="entry name" value="Flavin_Reduct"/>
    <property type="match status" value="1"/>
</dbReference>
<keyword evidence="4" id="KW-1185">Reference proteome</keyword>
<reference evidence="3 4" key="1">
    <citation type="submission" date="2020-02" db="EMBL/GenBank/DDBJ databases">
        <authorList>
            <person name="Chen W.-M."/>
        </authorList>
    </citation>
    <scope>NUCLEOTIDE SEQUENCE [LARGE SCALE GENOMIC DNA]</scope>
    <source>
        <strain evidence="3 4">KMS-5</strain>
    </source>
</reference>
<dbReference type="RefSeq" id="WP_164623631.1">
    <property type="nucleotide sequence ID" value="NZ_JAAIVJ010000002.1"/>
</dbReference>
<dbReference type="PANTHER" id="PTHR30466:SF1">
    <property type="entry name" value="FMN REDUCTASE (NADH) RUTF"/>
    <property type="match status" value="1"/>
</dbReference>
<gene>
    <name evidence="3" type="ORF">G4Z14_04685</name>
</gene>
<dbReference type="GO" id="GO:0042602">
    <property type="term" value="F:riboflavin reductase (NADPH) activity"/>
    <property type="evidence" value="ECO:0007669"/>
    <property type="project" value="TreeGrafter"/>
</dbReference>
<evidence type="ECO:0000313" key="4">
    <source>
        <dbReference type="Proteomes" id="UP000477782"/>
    </source>
</evidence>